<dbReference type="InterPro" id="IPR022385">
    <property type="entry name" value="Rhs_assc_core"/>
</dbReference>
<evidence type="ECO:0000256" key="2">
    <source>
        <dbReference type="SAM" id="SignalP"/>
    </source>
</evidence>
<name>A0ABU9IYQ2_9GAMM</name>
<dbReference type="InterPro" id="IPR050708">
    <property type="entry name" value="T6SS_VgrG/RHS"/>
</dbReference>
<evidence type="ECO:0000313" key="4">
    <source>
        <dbReference type="EMBL" id="MEL1264112.1"/>
    </source>
</evidence>
<dbReference type="InterPro" id="IPR056823">
    <property type="entry name" value="TEN-like_YD-shell"/>
</dbReference>
<dbReference type="Gene3D" id="2.180.10.10">
    <property type="entry name" value="RHS repeat-associated core"/>
    <property type="match status" value="1"/>
</dbReference>
<dbReference type="PANTHER" id="PTHR32305">
    <property type="match status" value="1"/>
</dbReference>
<reference evidence="4 5" key="1">
    <citation type="submission" date="2024-04" db="EMBL/GenBank/DDBJ databases">
        <title>Draft genome sequence of Pseudoxanthomonas putridarboris WD12.</title>
        <authorList>
            <person name="Oh J."/>
        </authorList>
    </citation>
    <scope>NUCLEOTIDE SEQUENCE [LARGE SCALE GENOMIC DNA]</scope>
    <source>
        <strain evidence="4 5">WD12</strain>
    </source>
</reference>
<proteinExistence type="predicted"/>
<dbReference type="EMBL" id="JBBWWT010000002">
    <property type="protein sequence ID" value="MEL1264112.1"/>
    <property type="molecule type" value="Genomic_DNA"/>
</dbReference>
<accession>A0ABU9IYQ2</accession>
<protein>
    <submittedName>
        <fullName evidence="4">RHS repeat-associated core domain-containing protein</fullName>
    </submittedName>
</protein>
<evidence type="ECO:0000259" key="3">
    <source>
        <dbReference type="Pfam" id="PF25023"/>
    </source>
</evidence>
<evidence type="ECO:0000313" key="5">
    <source>
        <dbReference type="Proteomes" id="UP001459204"/>
    </source>
</evidence>
<keyword evidence="5" id="KW-1185">Reference proteome</keyword>
<sequence length="315" mass="34345">MGRLTKLLVARWLLVVLAAVMPAVAGAQTTVKYVHTDALGSVVAMTDAIGAVVETTREYEPYGLQLTPAVQDGPGYTGHVQDAATGLTYMQQRYMDPQIGLFLSVDPVTAYSNPVGQFHRYRYAANNPYRFVDPDGRSDVQYNYKYDYFYKGTSRFDIPGMTTVTGHSWATGFQDNRDQPSHGPPVSYDSLKADIARSRSETGDSGYIYLGGCNLGLGNVPAKLAQDFDTKVISATGYVKMSESKNGDLTFTANSRADGKGQARWFQMTDSSGKNSGRIGSISMRSDGKVTFKAAEASVGSRIKDSVTVDPRRQR</sequence>
<dbReference type="NCBIfam" id="TIGR03696">
    <property type="entry name" value="Rhs_assc_core"/>
    <property type="match status" value="1"/>
</dbReference>
<dbReference type="Pfam" id="PF25023">
    <property type="entry name" value="TEN_YD-shell"/>
    <property type="match status" value="1"/>
</dbReference>
<dbReference type="Proteomes" id="UP001459204">
    <property type="component" value="Unassembled WGS sequence"/>
</dbReference>
<feature type="chain" id="PRO_5046198793" evidence="2">
    <location>
        <begin position="28"/>
        <end position="315"/>
    </location>
</feature>
<comment type="caution">
    <text evidence="4">The sequence shown here is derived from an EMBL/GenBank/DDBJ whole genome shotgun (WGS) entry which is preliminary data.</text>
</comment>
<dbReference type="PANTHER" id="PTHR32305:SF15">
    <property type="entry name" value="PROTEIN RHSA-RELATED"/>
    <property type="match status" value="1"/>
</dbReference>
<feature type="signal peptide" evidence="2">
    <location>
        <begin position="1"/>
        <end position="27"/>
    </location>
</feature>
<keyword evidence="1" id="KW-0677">Repeat</keyword>
<keyword evidence="2" id="KW-0732">Signal</keyword>
<organism evidence="4 5">
    <name type="scientific">Pseudoxanthomonas putridarboris</name>
    <dbReference type="NCBI Taxonomy" id="752605"/>
    <lineage>
        <taxon>Bacteria</taxon>
        <taxon>Pseudomonadati</taxon>
        <taxon>Pseudomonadota</taxon>
        <taxon>Gammaproteobacteria</taxon>
        <taxon>Lysobacterales</taxon>
        <taxon>Lysobacteraceae</taxon>
        <taxon>Pseudoxanthomonas</taxon>
    </lineage>
</organism>
<gene>
    <name evidence="4" type="ORF">AAD027_06980</name>
</gene>
<dbReference type="RefSeq" id="WP_341725285.1">
    <property type="nucleotide sequence ID" value="NZ_JBBWWT010000002.1"/>
</dbReference>
<feature type="domain" description="Teneurin-like YD-shell" evidence="3">
    <location>
        <begin position="33"/>
        <end position="128"/>
    </location>
</feature>
<evidence type="ECO:0000256" key="1">
    <source>
        <dbReference type="ARBA" id="ARBA00022737"/>
    </source>
</evidence>